<dbReference type="PATRIC" id="fig|1218492.5.peg.1420"/>
<comment type="caution">
    <text evidence="2">The sequence shown here is derived from an EMBL/GenBank/DDBJ whole genome shotgun (WGS) entry which is preliminary data.</text>
</comment>
<proteinExistence type="predicted"/>
<evidence type="ECO:0000256" key="1">
    <source>
        <dbReference type="SAM" id="Coils"/>
    </source>
</evidence>
<evidence type="ECO:0000313" key="3">
    <source>
        <dbReference type="Proteomes" id="UP000033558"/>
    </source>
</evidence>
<dbReference type="EMBL" id="JXJQ01000010">
    <property type="protein sequence ID" value="KJY60682.1"/>
    <property type="molecule type" value="Genomic_DNA"/>
</dbReference>
<reference evidence="2 3" key="1">
    <citation type="submission" date="2015-01" db="EMBL/GenBank/DDBJ databases">
        <title>Comparative genomics of the lactic acid bacteria isolated from the honey bee gut.</title>
        <authorList>
            <person name="Ellegaard K.M."/>
            <person name="Tamarit D."/>
            <person name="Javelind E."/>
            <person name="Olofsson T."/>
            <person name="Andersson S.G."/>
            <person name="Vasquez A."/>
        </authorList>
    </citation>
    <scope>NUCLEOTIDE SEQUENCE [LARGE SCALE GENOMIC DNA]</scope>
    <source>
        <strain evidence="2 3">Bin4</strain>
    </source>
</reference>
<dbReference type="InterPro" id="IPR039076">
    <property type="entry name" value="DivIC"/>
</dbReference>
<keyword evidence="1" id="KW-0175">Coiled coil</keyword>
<dbReference type="Proteomes" id="UP000033558">
    <property type="component" value="Unassembled WGS sequence"/>
</dbReference>
<sequence length="130" mass="15636">MQQPRRRRNVYPIKLNNSDASAENKFKRRIIQVHRRRITLLLAVGLVILVALGSRVVQAQQEREQTRVEFNQHQKRLQQTKQKQANLQTEVRQLHNPEYLDNLIRYRFNYSKDNEIIYNIPNEANQNLNF</sequence>
<evidence type="ECO:0008006" key="4">
    <source>
        <dbReference type="Google" id="ProtNLM"/>
    </source>
</evidence>
<dbReference type="PANTHER" id="PTHR40027">
    <property type="entry name" value="CELL DIVISION PROTEIN DIVIC"/>
    <property type="match status" value="1"/>
</dbReference>
<dbReference type="PANTHER" id="PTHR40027:SF1">
    <property type="entry name" value="CELL DIVISION PROTEIN DIVIC"/>
    <property type="match status" value="1"/>
</dbReference>
<dbReference type="GO" id="GO:0051301">
    <property type="term" value="P:cell division"/>
    <property type="evidence" value="ECO:0007669"/>
    <property type="project" value="InterPro"/>
</dbReference>
<dbReference type="AlphaFoldDB" id="A0A0F4LPD3"/>
<accession>A0A0F4LPD3</accession>
<gene>
    <name evidence="2" type="ORF">JG30_13690</name>
</gene>
<dbReference type="RefSeq" id="WP_052725254.1">
    <property type="nucleotide sequence ID" value="NZ_JAMBJK010000002.1"/>
</dbReference>
<evidence type="ECO:0000313" key="2">
    <source>
        <dbReference type="EMBL" id="KJY60682.1"/>
    </source>
</evidence>
<keyword evidence="3" id="KW-1185">Reference proteome</keyword>
<dbReference type="InterPro" id="IPR007060">
    <property type="entry name" value="FtsL/DivIC"/>
</dbReference>
<dbReference type="STRING" id="1218492.JG30_13690"/>
<organism evidence="2 3">
    <name type="scientific">Bombilactobacillus mellifer</name>
    <dbReference type="NCBI Taxonomy" id="1218492"/>
    <lineage>
        <taxon>Bacteria</taxon>
        <taxon>Bacillati</taxon>
        <taxon>Bacillota</taxon>
        <taxon>Bacilli</taxon>
        <taxon>Lactobacillales</taxon>
        <taxon>Lactobacillaceae</taxon>
        <taxon>Bombilactobacillus</taxon>
    </lineage>
</organism>
<dbReference type="Pfam" id="PF04977">
    <property type="entry name" value="DivIC"/>
    <property type="match status" value="1"/>
</dbReference>
<dbReference type="HOGENOM" id="CLU_134863_2_1_9"/>
<protein>
    <recommendedName>
        <fullName evidence="4">Septum formation initiator</fullName>
    </recommendedName>
</protein>
<name>A0A0F4LPD3_9LACO</name>
<feature type="coiled-coil region" evidence="1">
    <location>
        <begin position="56"/>
        <end position="90"/>
    </location>
</feature>